<dbReference type="OrthoDB" id="9784878at2"/>
<evidence type="ECO:0000256" key="1">
    <source>
        <dbReference type="ARBA" id="ARBA00022705"/>
    </source>
</evidence>
<dbReference type="PANTHER" id="PTHR30050">
    <property type="entry name" value="CHROMOSOMAL REPLICATION INITIATOR PROTEIN DNAA"/>
    <property type="match status" value="1"/>
</dbReference>
<dbReference type="Gene3D" id="1.10.8.60">
    <property type="match status" value="1"/>
</dbReference>
<dbReference type="PANTHER" id="PTHR30050:SF5">
    <property type="entry name" value="DNAA REGULATORY INACTIVATOR HDA"/>
    <property type="match status" value="1"/>
</dbReference>
<dbReference type="InterPro" id="IPR055199">
    <property type="entry name" value="Hda_lid"/>
</dbReference>
<dbReference type="InterPro" id="IPR017788">
    <property type="entry name" value="Hda"/>
</dbReference>
<keyword evidence="1 2" id="KW-0235">DNA replication</keyword>
<dbReference type="FunFam" id="1.10.8.60:FF:000024">
    <property type="entry name" value="DnaA regulatory inactivator Hda"/>
    <property type="match status" value="1"/>
</dbReference>
<dbReference type="PRINTS" id="PR00051">
    <property type="entry name" value="DNAA"/>
</dbReference>
<evidence type="ECO:0000259" key="4">
    <source>
        <dbReference type="Pfam" id="PF22688"/>
    </source>
</evidence>
<reference evidence="5 6" key="1">
    <citation type="submission" date="2018-11" db="EMBL/GenBank/DDBJ databases">
        <title>Genomic Encyclopedia of Type Strains, Phase IV (KMG-IV): sequencing the most valuable type-strain genomes for metagenomic binning, comparative biology and taxonomic classification.</title>
        <authorList>
            <person name="Goeker M."/>
        </authorList>
    </citation>
    <scope>NUCLEOTIDE SEQUENCE [LARGE SCALE GENOMIC DNA]</scope>
    <source>
        <strain evidence="5 6">DSM 21945</strain>
    </source>
</reference>
<sequence>MQLPLAVQLPDDETFVSFYPSDNAQVVAAVKGAARAEGKRVLYLWGKGMSGRSHLLHAACALAAERGAPAAYLPLKARDQMAPAMLEGMEKLALVCIDDVGAIAGDAAWERQIFDLYNRALETRDGAHLIITAQAPPQQLGIVLPDLISRLDWGVTYQLHPLDDEGKLAALQLRAGLRGFTLPDDVGRFLLNRLSREMRALFDALDLLDKASIAAQRKLTIPFVKQTLDL</sequence>
<dbReference type="Proteomes" id="UP000268033">
    <property type="component" value="Unassembled WGS sequence"/>
</dbReference>
<dbReference type="STRING" id="584787.GCA_001247655_03275"/>
<dbReference type="Pfam" id="PF00308">
    <property type="entry name" value="Bac_DnaA"/>
    <property type="match status" value="1"/>
</dbReference>
<comment type="similarity">
    <text evidence="2">Belongs to the DnaA family.</text>
</comment>
<dbReference type="Pfam" id="PF22688">
    <property type="entry name" value="Hda_lid"/>
    <property type="match status" value="1"/>
</dbReference>
<organism evidence="5 6">
    <name type="scientific">Gallaecimonas pentaromativorans</name>
    <dbReference type="NCBI Taxonomy" id="584787"/>
    <lineage>
        <taxon>Bacteria</taxon>
        <taxon>Pseudomonadati</taxon>
        <taxon>Pseudomonadota</taxon>
        <taxon>Gammaproteobacteria</taxon>
        <taxon>Enterobacterales</taxon>
        <taxon>Gallaecimonadaceae</taxon>
        <taxon>Gallaecimonas</taxon>
    </lineage>
</organism>
<dbReference type="Gene3D" id="3.40.50.300">
    <property type="entry name" value="P-loop containing nucleotide triphosphate hydrolases"/>
    <property type="match status" value="1"/>
</dbReference>
<dbReference type="SUPFAM" id="SSF52540">
    <property type="entry name" value="P-loop containing nucleoside triphosphate hydrolases"/>
    <property type="match status" value="1"/>
</dbReference>
<proteinExistence type="inferred from homology"/>
<dbReference type="RefSeq" id="WP_050658754.1">
    <property type="nucleotide sequence ID" value="NZ_JBLXAC010000005.1"/>
</dbReference>
<dbReference type="GO" id="GO:0006270">
    <property type="term" value="P:DNA replication initiation"/>
    <property type="evidence" value="ECO:0007669"/>
    <property type="project" value="TreeGrafter"/>
</dbReference>
<feature type="domain" description="Chromosomal replication initiator protein DnaA ATPAse" evidence="3">
    <location>
        <begin position="15"/>
        <end position="156"/>
    </location>
</feature>
<dbReference type="NCBIfam" id="NF005982">
    <property type="entry name" value="PRK08084.1"/>
    <property type="match status" value="1"/>
</dbReference>
<evidence type="ECO:0000259" key="3">
    <source>
        <dbReference type="Pfam" id="PF00308"/>
    </source>
</evidence>
<evidence type="ECO:0000256" key="2">
    <source>
        <dbReference type="RuleBase" id="RU004227"/>
    </source>
</evidence>
<comment type="caution">
    <text evidence="5">The sequence shown here is derived from an EMBL/GenBank/DDBJ whole genome shotgun (WGS) entry which is preliminary data.</text>
</comment>
<keyword evidence="6" id="KW-1185">Reference proteome</keyword>
<name>A0A3N1PMM3_9GAMM</name>
<dbReference type="InterPro" id="IPR020591">
    <property type="entry name" value="Chromosome_initiator_DnaA-like"/>
</dbReference>
<protein>
    <submittedName>
        <fullName evidence="5">Regulatory inactivation of DnaA Hda protein</fullName>
    </submittedName>
</protein>
<accession>A0A3N1PMM3</accession>
<dbReference type="InterPro" id="IPR013317">
    <property type="entry name" value="DnaA_dom"/>
</dbReference>
<dbReference type="EMBL" id="RJUL01000002">
    <property type="protein sequence ID" value="ROQ29955.1"/>
    <property type="molecule type" value="Genomic_DNA"/>
</dbReference>
<feature type="domain" description="Hda lid" evidence="4">
    <location>
        <begin position="164"/>
        <end position="228"/>
    </location>
</feature>
<gene>
    <name evidence="5" type="ORF">EDC28_102330</name>
</gene>
<evidence type="ECO:0000313" key="5">
    <source>
        <dbReference type="EMBL" id="ROQ29955.1"/>
    </source>
</evidence>
<evidence type="ECO:0000313" key="6">
    <source>
        <dbReference type="Proteomes" id="UP000268033"/>
    </source>
</evidence>
<dbReference type="InterPro" id="IPR027417">
    <property type="entry name" value="P-loop_NTPase"/>
</dbReference>
<dbReference type="GO" id="GO:0032297">
    <property type="term" value="P:negative regulation of DNA-templated DNA replication initiation"/>
    <property type="evidence" value="ECO:0007669"/>
    <property type="project" value="InterPro"/>
</dbReference>
<dbReference type="NCBIfam" id="TIGR03420">
    <property type="entry name" value="DnaA_homol_Hda"/>
    <property type="match status" value="1"/>
</dbReference>
<dbReference type="AlphaFoldDB" id="A0A3N1PMM3"/>